<accession>A0A9P3GK27</accession>
<name>A0A9P3GK27_9APHY</name>
<organism evidence="2 3">
    <name type="scientific">Phanerochaete sordida</name>
    <dbReference type="NCBI Taxonomy" id="48140"/>
    <lineage>
        <taxon>Eukaryota</taxon>
        <taxon>Fungi</taxon>
        <taxon>Dikarya</taxon>
        <taxon>Basidiomycota</taxon>
        <taxon>Agaricomycotina</taxon>
        <taxon>Agaricomycetes</taxon>
        <taxon>Polyporales</taxon>
        <taxon>Phanerochaetaceae</taxon>
        <taxon>Phanerochaete</taxon>
    </lineage>
</organism>
<gene>
    <name evidence="2" type="ORF">PsYK624_124200</name>
</gene>
<feature type="region of interest" description="Disordered" evidence="1">
    <location>
        <begin position="146"/>
        <end position="309"/>
    </location>
</feature>
<dbReference type="AlphaFoldDB" id="A0A9P3GK27"/>
<dbReference type="OrthoDB" id="3003645at2759"/>
<evidence type="ECO:0000256" key="1">
    <source>
        <dbReference type="SAM" id="MobiDB-lite"/>
    </source>
</evidence>
<dbReference type="Proteomes" id="UP000703269">
    <property type="component" value="Unassembled WGS sequence"/>
</dbReference>
<sequence length="309" mass="33176">MPTVPPTFVSLDSDDELFHHPAVITDDADCLSGPTPDPDFDEGILVPVVIGDGVGAVTSHEHFAPKVASKPISMKPRLDLSDLSLHSPSSIVGTPFDVSPRFEYPFPPSGSSAEADSYPPSLNRMMSPFLVPYHSAFLPALPPPLPLSRPEARSHSPTHPKLQHRDPPVPPTLAKKRWSNTISGPIFAQESRPAHSRKRSRSTMSPKTAADSHDESSGSLDASGAEDSDTAFSRRSFLPREMKRRCGKGPEVVHMSPPGLRGRDMLSSGVESSARPQDSPVESIVAGHVPRPYPQNPSSTAHDTIGGMS</sequence>
<reference evidence="2 3" key="1">
    <citation type="submission" date="2021-08" db="EMBL/GenBank/DDBJ databases">
        <title>Draft Genome Sequence of Phanerochaete sordida strain YK-624.</title>
        <authorList>
            <person name="Mori T."/>
            <person name="Dohra H."/>
            <person name="Suzuki T."/>
            <person name="Kawagishi H."/>
            <person name="Hirai H."/>
        </authorList>
    </citation>
    <scope>NUCLEOTIDE SEQUENCE [LARGE SCALE GENOMIC DNA]</scope>
    <source>
        <strain evidence="2 3">YK-624</strain>
    </source>
</reference>
<dbReference type="EMBL" id="BPQB01000057">
    <property type="protein sequence ID" value="GJE96226.1"/>
    <property type="molecule type" value="Genomic_DNA"/>
</dbReference>
<proteinExistence type="predicted"/>
<evidence type="ECO:0000313" key="3">
    <source>
        <dbReference type="Proteomes" id="UP000703269"/>
    </source>
</evidence>
<keyword evidence="3" id="KW-1185">Reference proteome</keyword>
<evidence type="ECO:0000313" key="2">
    <source>
        <dbReference type="EMBL" id="GJE96226.1"/>
    </source>
</evidence>
<comment type="caution">
    <text evidence="2">The sequence shown here is derived from an EMBL/GenBank/DDBJ whole genome shotgun (WGS) entry which is preliminary data.</text>
</comment>
<protein>
    <submittedName>
        <fullName evidence="2">Uncharacterized protein</fullName>
    </submittedName>
</protein>